<keyword evidence="8" id="KW-1185">Reference proteome</keyword>
<feature type="domain" description="Fibronectin type-III" evidence="6">
    <location>
        <begin position="580"/>
        <end position="672"/>
    </location>
</feature>
<dbReference type="Pfam" id="PF13385">
    <property type="entry name" value="Laminin_G_3"/>
    <property type="match status" value="2"/>
</dbReference>
<dbReference type="Gene3D" id="2.60.120.200">
    <property type="match status" value="2"/>
</dbReference>
<reference evidence="7 8" key="1">
    <citation type="submission" date="2019-08" db="EMBL/GenBank/DDBJ databases">
        <authorList>
            <person name="Shi S."/>
        </authorList>
    </citation>
    <scope>NUCLEOTIDE SEQUENCE [LARGE SCALE GENOMIC DNA]</scope>
    <source>
        <strain evidence="7 8">GY10130</strain>
    </source>
</reference>
<dbReference type="InterPro" id="IPR011050">
    <property type="entry name" value="Pectin_lyase_fold/virulence"/>
</dbReference>
<evidence type="ECO:0000256" key="3">
    <source>
        <dbReference type="ARBA" id="ARBA00023157"/>
    </source>
</evidence>
<dbReference type="InterPro" id="IPR003961">
    <property type="entry name" value="FN3_dom"/>
</dbReference>
<evidence type="ECO:0000256" key="4">
    <source>
        <dbReference type="ARBA" id="ARBA00023180"/>
    </source>
</evidence>
<accession>A0A5C8J5M0</accession>
<evidence type="ECO:0000313" key="8">
    <source>
        <dbReference type="Proteomes" id="UP000321926"/>
    </source>
</evidence>
<dbReference type="InterPro" id="IPR006558">
    <property type="entry name" value="LamG-like"/>
</dbReference>
<evidence type="ECO:0000313" key="7">
    <source>
        <dbReference type="EMBL" id="TXK32792.1"/>
    </source>
</evidence>
<dbReference type="OrthoDB" id="9803616at2"/>
<keyword evidence="2 5" id="KW-0732">Signal</keyword>
<keyword evidence="1" id="KW-0479">Metal-binding</keyword>
<comment type="caution">
    <text evidence="7">The sequence shown here is derived from an EMBL/GenBank/DDBJ whole genome shotgun (WGS) entry which is preliminary data.</text>
</comment>
<dbReference type="InterPro" id="IPR052063">
    <property type="entry name" value="Polysaccharide_Lyase_1"/>
</dbReference>
<dbReference type="Gene3D" id="2.160.20.10">
    <property type="entry name" value="Single-stranded right-handed beta-helix, Pectin lyase-like"/>
    <property type="match status" value="1"/>
</dbReference>
<feature type="chain" id="PRO_5023084897" evidence="5">
    <location>
        <begin position="27"/>
        <end position="1333"/>
    </location>
</feature>
<sequence>MKTIYLNLRRILVLSAVLFFILINQAAAQTPTPAFPGADGFGRFAPGARGAATQEVYVVTNLNDSGPGSFRDAVSQPGRIVVFAVGGIIRLSSPVVVAANTTIAGQTAPGDGVVLYGRRVTFSGADNTIARYLRIRLGNNAGAGRNEDASGIANGANMIFDHMSFSWGVDEVFSINWDGKGNEPTNITVQNSIIGQGLHRHNHSAGGLMETPNGKISLLKNLYVSNKTRNPKVKGVNEFVNNIVYNYGNANNPMGHTVSGDGYIMGGSGAVSEVNIINNYFVGGPLTPESASTPFSRGTGTFNLYGAGNYFDNNKNGVLDGALVPYNETGYPGIAEESFKTQPYAYPMAAPTLSALEAYDWVMDHVGATYPYRDEVDALMVDEVASRGTKGLYVYLESDLPLTNGGLGEVFGAPAPLDTDGDGMPDAWEDAHGLDKNNKQDAVAFSSEQPGYLNIEVYINSLVDSPAPEFLKHPTEVTLTATSVEEPASSTVVINWKDNSDNEANFVLERSTDGSNFTAVAEPAANATTYTDTDGLLPNATYHYRLKAVNEEEASAYSVVAVVQTPPIPAAPSLPTSPSPANNYQYASLNNGGLALTWAGSDNTTTYEVYTGTSAESLSKKGDMAYSVSPSFNLTDLTENTTYFWRIDATNDKGTTVGTVWSFRTVRSIPEGMVGHWAFDEPAEENDQILDSSPYENHGVLGLDGEDQSIRVAGKVDMALDFATAATDMYAVSVPNQDQLFLDQSSFSLSFWMKASAAMLPQDNNTSAYLLAKGSFTKNEATGATGKRFNIEFKNKQFRFAIDDDNDANGGGKDELQTDGTPFFTDEWVHVVAIRDVATNKLLLYRNGDFVGEVPITKALSGIGEESALILGNIGELEFESATATPAPYKGMLDELKIFNYALSPLQIREQYHTSPLPLQTLSPTPAHDSRIAEANSTTLAWQGGLNTTGYKVYFGTDNTDLPLVADVPVATATYQVNDLTANTTYHWRVDAVGEAGATTGEVWSFTTAAFNTGLVGHWKLDETGGTAAADASGNGATGTLTGMSDATWTSGKHGGALQFGNPASTGGIIVPDAEQFRFDQNAFTISMWVKIPANTYLYSATDGKDTYLIHKGTFEAGTGKWYGIQVRDGKLTFAIDDGNTKTNIDVNVAGAPYNFFNDEWRHVVAVRDTEAKQIKLYIDNTLAGSKAYTTLGIGKADPLLIGNSAENKPYRDVMDDVRLYNYALTEAEIGALFSPVLSAGNEKAVQGNKLIMYPNPVSGSAKVEFRLAKKSDFALEVFDLRGALVKRISSGKSEANQTVSQELNASNFAPGIYLVKLVTKHEVVARKIVVQK</sequence>
<dbReference type="GO" id="GO:0004553">
    <property type="term" value="F:hydrolase activity, hydrolyzing O-glycosyl compounds"/>
    <property type="evidence" value="ECO:0007669"/>
    <property type="project" value="UniProtKB-ARBA"/>
</dbReference>
<dbReference type="SUPFAM" id="SSF49265">
    <property type="entry name" value="Fibronectin type III"/>
    <property type="match status" value="2"/>
</dbReference>
<dbReference type="InterPro" id="IPR026444">
    <property type="entry name" value="Secre_tail"/>
</dbReference>
<evidence type="ECO:0000256" key="5">
    <source>
        <dbReference type="SAM" id="SignalP"/>
    </source>
</evidence>
<dbReference type="InterPro" id="IPR012334">
    <property type="entry name" value="Pectin_lyas_fold"/>
</dbReference>
<dbReference type="InterPro" id="IPR036116">
    <property type="entry name" value="FN3_sf"/>
</dbReference>
<organism evidence="7 8">
    <name type="scientific">Pontibacter qinzhouensis</name>
    <dbReference type="NCBI Taxonomy" id="2603253"/>
    <lineage>
        <taxon>Bacteria</taxon>
        <taxon>Pseudomonadati</taxon>
        <taxon>Bacteroidota</taxon>
        <taxon>Cytophagia</taxon>
        <taxon>Cytophagales</taxon>
        <taxon>Hymenobacteraceae</taxon>
        <taxon>Pontibacter</taxon>
    </lineage>
</organism>
<dbReference type="SMART" id="SM00560">
    <property type="entry name" value="LamGL"/>
    <property type="match status" value="2"/>
</dbReference>
<keyword evidence="4" id="KW-0325">Glycoprotein</keyword>
<dbReference type="PROSITE" id="PS50853">
    <property type="entry name" value="FN3"/>
    <property type="match status" value="3"/>
</dbReference>
<evidence type="ECO:0000256" key="1">
    <source>
        <dbReference type="ARBA" id="ARBA00022723"/>
    </source>
</evidence>
<dbReference type="Gene3D" id="2.60.40.10">
    <property type="entry name" value="Immunoglobulins"/>
    <property type="match status" value="3"/>
</dbReference>
<dbReference type="CDD" id="cd00063">
    <property type="entry name" value="FN3"/>
    <property type="match status" value="2"/>
</dbReference>
<feature type="domain" description="Fibronectin type-III" evidence="6">
    <location>
        <begin position="473"/>
        <end position="568"/>
    </location>
</feature>
<evidence type="ECO:0000259" key="6">
    <source>
        <dbReference type="PROSITE" id="PS50853"/>
    </source>
</evidence>
<keyword evidence="3" id="KW-1015">Disulfide bond</keyword>
<gene>
    <name evidence="7" type="ORF">FVR03_19600</name>
</gene>
<dbReference type="SMART" id="SM00060">
    <property type="entry name" value="FN3"/>
    <property type="match status" value="3"/>
</dbReference>
<protein>
    <submittedName>
        <fullName evidence="7">T9SS type A sorting domain-containing protein</fullName>
    </submittedName>
</protein>
<dbReference type="PANTHER" id="PTHR42970:SF1">
    <property type="entry name" value="PECTATE LYASE C-RELATED"/>
    <property type="match status" value="1"/>
</dbReference>
<dbReference type="InterPro" id="IPR013783">
    <property type="entry name" value="Ig-like_fold"/>
</dbReference>
<dbReference type="PANTHER" id="PTHR42970">
    <property type="entry name" value="PECTATE LYASE C-RELATED"/>
    <property type="match status" value="1"/>
</dbReference>
<feature type="domain" description="Fibronectin type-III" evidence="6">
    <location>
        <begin position="923"/>
        <end position="1016"/>
    </location>
</feature>
<dbReference type="SUPFAM" id="SSF51126">
    <property type="entry name" value="Pectin lyase-like"/>
    <property type="match status" value="1"/>
</dbReference>
<evidence type="ECO:0000256" key="2">
    <source>
        <dbReference type="ARBA" id="ARBA00022729"/>
    </source>
</evidence>
<dbReference type="SUPFAM" id="SSF49899">
    <property type="entry name" value="Concanavalin A-like lectins/glucanases"/>
    <property type="match status" value="2"/>
</dbReference>
<proteinExistence type="predicted"/>
<dbReference type="RefSeq" id="WP_147923469.1">
    <property type="nucleotide sequence ID" value="NZ_VRTY01000098.1"/>
</dbReference>
<dbReference type="NCBIfam" id="TIGR04183">
    <property type="entry name" value="Por_Secre_tail"/>
    <property type="match status" value="1"/>
</dbReference>
<name>A0A5C8J5M0_9BACT</name>
<dbReference type="Proteomes" id="UP000321926">
    <property type="component" value="Unassembled WGS sequence"/>
</dbReference>
<dbReference type="EMBL" id="VRTY01000098">
    <property type="protein sequence ID" value="TXK32792.1"/>
    <property type="molecule type" value="Genomic_DNA"/>
</dbReference>
<dbReference type="GO" id="GO:0005975">
    <property type="term" value="P:carbohydrate metabolic process"/>
    <property type="evidence" value="ECO:0007669"/>
    <property type="project" value="UniProtKB-ARBA"/>
</dbReference>
<dbReference type="InterPro" id="IPR013320">
    <property type="entry name" value="ConA-like_dom_sf"/>
</dbReference>
<dbReference type="GO" id="GO:0046872">
    <property type="term" value="F:metal ion binding"/>
    <property type="evidence" value="ECO:0007669"/>
    <property type="project" value="UniProtKB-KW"/>
</dbReference>
<dbReference type="Pfam" id="PF18962">
    <property type="entry name" value="Por_Secre_tail"/>
    <property type="match status" value="1"/>
</dbReference>
<feature type="signal peptide" evidence="5">
    <location>
        <begin position="1"/>
        <end position="26"/>
    </location>
</feature>